<dbReference type="EMBL" id="JRLV01000025">
    <property type="protein sequence ID" value="KGO78837.1"/>
    <property type="molecule type" value="Genomic_DNA"/>
</dbReference>
<evidence type="ECO:0000313" key="4">
    <source>
        <dbReference type="EMBL" id="KGO78837.1"/>
    </source>
</evidence>
<evidence type="ECO:0000313" key="5">
    <source>
        <dbReference type="Proteomes" id="UP000030129"/>
    </source>
</evidence>
<feature type="signal peptide" evidence="2">
    <location>
        <begin position="1"/>
        <end position="19"/>
    </location>
</feature>
<dbReference type="InterPro" id="IPR006665">
    <property type="entry name" value="OmpA-like"/>
</dbReference>
<feature type="domain" description="OmpA-like" evidence="3">
    <location>
        <begin position="18"/>
        <end position="126"/>
    </location>
</feature>
<organism evidence="4 5">
    <name type="scientific">Flavobacterium beibuense F44-8</name>
    <dbReference type="NCBI Taxonomy" id="1406840"/>
    <lineage>
        <taxon>Bacteria</taxon>
        <taxon>Pseudomonadati</taxon>
        <taxon>Bacteroidota</taxon>
        <taxon>Flavobacteriia</taxon>
        <taxon>Flavobacteriales</taxon>
        <taxon>Flavobacteriaceae</taxon>
        <taxon>Flavobacterium</taxon>
    </lineage>
</organism>
<dbReference type="AlphaFoldDB" id="A0A0A2LFD2"/>
<keyword evidence="1" id="KW-0472">Membrane</keyword>
<comment type="caution">
    <text evidence="4">The sequence shown here is derived from an EMBL/GenBank/DDBJ whole genome shotgun (WGS) entry which is preliminary data.</text>
</comment>
<accession>A0A0A2LFD2</accession>
<dbReference type="PANTHER" id="PTHR30329">
    <property type="entry name" value="STATOR ELEMENT OF FLAGELLAR MOTOR COMPLEX"/>
    <property type="match status" value="1"/>
</dbReference>
<name>A0A0A2LFD2_9FLAO</name>
<evidence type="ECO:0000256" key="2">
    <source>
        <dbReference type="SAM" id="SignalP"/>
    </source>
</evidence>
<protein>
    <submittedName>
        <fullName evidence="4">Cell envelope biogenesis protein OmpA</fullName>
    </submittedName>
</protein>
<proteinExistence type="predicted"/>
<dbReference type="PROSITE" id="PS51123">
    <property type="entry name" value="OMPA_2"/>
    <property type="match status" value="2"/>
</dbReference>
<keyword evidence="5" id="KW-1185">Reference proteome</keyword>
<dbReference type="eggNOG" id="COG2885">
    <property type="taxonomic scope" value="Bacteria"/>
</dbReference>
<dbReference type="InterPro" id="IPR036737">
    <property type="entry name" value="OmpA-like_sf"/>
</dbReference>
<gene>
    <name evidence="4" type="ORF">Q763_16250</name>
</gene>
<dbReference type="STRING" id="1406840.Q763_16250"/>
<dbReference type="SUPFAM" id="SSF103088">
    <property type="entry name" value="OmpA-like"/>
    <property type="match status" value="2"/>
</dbReference>
<feature type="domain" description="OmpA-like" evidence="3">
    <location>
        <begin position="183"/>
        <end position="298"/>
    </location>
</feature>
<dbReference type="PANTHER" id="PTHR30329:SF21">
    <property type="entry name" value="LIPOPROTEIN YIAD-RELATED"/>
    <property type="match status" value="1"/>
</dbReference>
<dbReference type="InterPro" id="IPR050330">
    <property type="entry name" value="Bact_OuterMem_StrucFunc"/>
</dbReference>
<dbReference type="Gene3D" id="3.30.1330.60">
    <property type="entry name" value="OmpA-like domain"/>
    <property type="match status" value="2"/>
</dbReference>
<dbReference type="RefSeq" id="WP_035136024.1">
    <property type="nucleotide sequence ID" value="NZ_JRLV01000025.1"/>
</dbReference>
<evidence type="ECO:0000256" key="1">
    <source>
        <dbReference type="PROSITE-ProRule" id="PRU00473"/>
    </source>
</evidence>
<dbReference type="Proteomes" id="UP000030129">
    <property type="component" value="Unassembled WGS sequence"/>
</dbReference>
<dbReference type="CDD" id="cd07185">
    <property type="entry name" value="OmpA_C-like"/>
    <property type="match status" value="2"/>
</dbReference>
<sequence>MKRPVLFIIFLLLALPAVAQKQYTLYFDSNKYEIDPASDQMRIFKAWMSANNESKVVAIDGYTDEDGSTQFNDTLAQNRVDYVYNLIKGNIKIRDDFKTRSFGELHKQEADKSKNRRVDIFYIRKDQLHLENEILGIKEEPAPEPEPKPIVYTEKIVLRNPNGTMDEIVLDTVFMKKVGTAKPGEHLAIKNLNFYENTFAITQESRPRLFELLEVMRLHPKLKIKLQGHICCMEGDPRDLSTKRAKAIFMFLQQYGIPKSRLSFEGLGTSQPIYPLPENNEEERAANRRVEILVVENE</sequence>
<dbReference type="GO" id="GO:0016020">
    <property type="term" value="C:membrane"/>
    <property type="evidence" value="ECO:0007669"/>
    <property type="project" value="UniProtKB-UniRule"/>
</dbReference>
<feature type="chain" id="PRO_5001990967" evidence="2">
    <location>
        <begin position="20"/>
        <end position="298"/>
    </location>
</feature>
<keyword evidence="2" id="KW-0732">Signal</keyword>
<reference evidence="4 5" key="1">
    <citation type="submission" date="2013-09" db="EMBL/GenBank/DDBJ databases">
        <authorList>
            <person name="Zeng Z."/>
            <person name="Chen C."/>
        </authorList>
    </citation>
    <scope>NUCLEOTIDE SEQUENCE [LARGE SCALE GENOMIC DNA]</scope>
    <source>
        <strain evidence="4 5">F44-8</strain>
    </source>
</reference>
<dbReference type="Pfam" id="PF00691">
    <property type="entry name" value="OmpA"/>
    <property type="match status" value="2"/>
</dbReference>
<evidence type="ECO:0000259" key="3">
    <source>
        <dbReference type="PROSITE" id="PS51123"/>
    </source>
</evidence>